<gene>
    <name evidence="2" type="primary">68</name>
    <name evidence="2" type="ORF">SEA_ZUKO_68</name>
</gene>
<feature type="compositionally biased region" description="Basic and acidic residues" evidence="1">
    <location>
        <begin position="313"/>
        <end position="329"/>
    </location>
</feature>
<reference evidence="2 3" key="1">
    <citation type="submission" date="2019-07" db="EMBL/GenBank/DDBJ databases">
        <authorList>
            <person name="Mandava P."/>
            <person name="Ferry J.C."/>
            <person name="Fallon S.M."/>
            <person name="Hajdenberg M."/>
            <person name="Sharma E."/>
            <person name="Shaffer C.D."/>
            <person name="Weston-Hafer K.A."/>
            <person name="Garlena R.A."/>
            <person name="Russell D.A."/>
            <person name="Pope W.H."/>
            <person name="Jacobs-Sera D."/>
            <person name="Hatfull G.F."/>
        </authorList>
    </citation>
    <scope>NUCLEOTIDE SEQUENCE [LARGE SCALE GENOMIC DNA]</scope>
</reference>
<dbReference type="RefSeq" id="YP_010655559.1">
    <property type="nucleotide sequence ID" value="NC_070829.1"/>
</dbReference>
<organism evidence="2 3">
    <name type="scientific">Streptomyces phage Zuko</name>
    <dbReference type="NCBI Taxonomy" id="2601695"/>
    <lineage>
        <taxon>Viruses</taxon>
        <taxon>Duplodnaviria</taxon>
        <taxon>Heunggongvirae</taxon>
        <taxon>Uroviricota</taxon>
        <taxon>Caudoviricetes</taxon>
        <taxon>Zukovirus</taxon>
        <taxon>Zukovirus zuko</taxon>
    </lineage>
</organism>
<evidence type="ECO:0000313" key="3">
    <source>
        <dbReference type="Proteomes" id="UP000327392"/>
    </source>
</evidence>
<dbReference type="KEGG" id="vg:77931422"/>
<evidence type="ECO:0000313" key="2">
    <source>
        <dbReference type="EMBL" id="QEQ93646.1"/>
    </source>
</evidence>
<dbReference type="InterPro" id="IPR027417">
    <property type="entry name" value="P-loop_NTPase"/>
</dbReference>
<sequence>MDQNARAEELTGFLRNLYGDRKVSLARATITDRGKSTQTFHEGLGRLKPWSMSIDGLARSMVKKSDDGTEIFYAPTPMKGEKGRKKEQALPNVVVFGDADEGLTADAKAKLVELGACLVRSGGIHPTNGPKYHVYLLLTTPVSPEELETLNRGLKVFIRGDKFDSTTLLRLPGTRNHKYQGSPLVKVERLADARHTPENLLKFLGVAEMGASPAATPSSALVMPTMPKDFNPRAPKYARMRKVVREWNGRFQSGSCRRYMATIAIVKDAIKYGFDLDEAYAFALTCEPLQDKQEEENGYSIQKDVARTWRRESGVDAAEAKREAERRENAMAPSGTLTADDIVSTPQAPEAKQKTRTTPPAQTSATLATFSNGLELSEDFGFIVPDLDELLAGEYTPLEPTLVPCGTFALLYPGKSHSLVADRGIGKTHIAIAMVHAILKAGGKVAYFDFEDSPDTFIRDRMMNQHGIPAHMIKTQFLYIGGTSAEIGGMEPDQAIEYLAGKLGDAQWDLVVIDGVSASMGDLDGEWDDNKAVDYKKWHALMVQPFLDRNLATLQLDHSTKSGPRAGGTMQKGAKLTGVEYQVRVHGPNSFTIGRTGQVIIEAVKDRVGRISKHRRTNPPIDHKGDEWPWNDVATFTLASDDNGHITKAVFEPINYQDGESQTAPSPVEEGYEPTEAEQKVIDTLESYGKEISKSALRKMVGGNTTATGNLIDSMVKRGLLNGYMDGKIMKIAPALSAPSSPREGAKELDFSRADRVPRGAKVQRECRKCGEHHTYPDEFAQPDDIGYRPDRPMCKPCASENIESESYMPRDGAEWARRIRERKERDND</sequence>
<dbReference type="GeneID" id="77931422"/>
<dbReference type="EMBL" id="MN204493">
    <property type="protein sequence ID" value="QEQ93646.1"/>
    <property type="molecule type" value="Genomic_DNA"/>
</dbReference>
<keyword evidence="3" id="KW-1185">Reference proteome</keyword>
<dbReference type="SUPFAM" id="SSF52540">
    <property type="entry name" value="P-loop containing nucleoside triphosphate hydrolases"/>
    <property type="match status" value="1"/>
</dbReference>
<accession>A0A5J6D7U2</accession>
<dbReference type="Proteomes" id="UP000327392">
    <property type="component" value="Segment"/>
</dbReference>
<proteinExistence type="predicted"/>
<name>A0A5J6D7U2_9CAUD</name>
<feature type="region of interest" description="Disordered" evidence="1">
    <location>
        <begin position="313"/>
        <end position="364"/>
    </location>
</feature>
<dbReference type="Gene3D" id="3.40.50.300">
    <property type="entry name" value="P-loop containing nucleotide triphosphate hydrolases"/>
    <property type="match status" value="1"/>
</dbReference>
<protein>
    <submittedName>
        <fullName evidence="2">DNA primase</fullName>
    </submittedName>
</protein>
<evidence type="ECO:0000256" key="1">
    <source>
        <dbReference type="SAM" id="MobiDB-lite"/>
    </source>
</evidence>